<gene>
    <name evidence="2" type="ORF">SAMN04488137_4029</name>
</gene>
<keyword evidence="2" id="KW-0167">Capsid protein</keyword>
<dbReference type="PANTHER" id="PTHR39179:SF1">
    <property type="entry name" value="SPORE COAT PROTEIN I"/>
    <property type="match status" value="1"/>
</dbReference>
<sequence length="348" mass="40863">MKQVRGQKVFLSDAVLSSLINTNYGLNVHSIDRILSIPKVSTNRGIFGFKNANELIDLPFVYQCIKWIRLNGFPFIPSVLPCKNGQVYFEHDNELYYMEEWVKGEDILFADLPLIEQIGSTLARFHQASEGIVPPKNSPRMEYGQRLEKLHRIHQDVQRWKSRYEPVPEWIMEPWMLDVLEMRCRLSSSYIRDVQNDVGGVKGVLSHGSLHQRNILLNAEGEIHLIDVESLLFAERTYDLASFIHYFAPSHNWNPSVIHRFIKGYHEASREPLSYSEWRCLFSFLAFPRRMESWCYRHFDHPTEFSYFKLLGILVHDQQKEDLFKQYYPSLLEPSLQLFEEMTKGGGR</sequence>
<dbReference type="Gene3D" id="3.30.200.20">
    <property type="entry name" value="Phosphorylase Kinase, domain 1"/>
    <property type="match status" value="1"/>
</dbReference>
<dbReference type="PANTHER" id="PTHR39179">
    <property type="entry name" value="SPORE COAT PROTEIN I"/>
    <property type="match status" value="1"/>
</dbReference>
<dbReference type="Pfam" id="PF01636">
    <property type="entry name" value="APH"/>
    <property type="match status" value="1"/>
</dbReference>
<proteinExistence type="predicted"/>
<protein>
    <submittedName>
        <fullName evidence="2">Spore coat protein, CotS family</fullName>
    </submittedName>
</protein>
<dbReference type="EMBL" id="FNHW01000002">
    <property type="protein sequence ID" value="SDN30840.1"/>
    <property type="molecule type" value="Genomic_DNA"/>
</dbReference>
<dbReference type="AlphaFoldDB" id="A0A1H0ABA6"/>
<dbReference type="GO" id="GO:0042601">
    <property type="term" value="C:endospore-forming forespore"/>
    <property type="evidence" value="ECO:0007669"/>
    <property type="project" value="TreeGrafter"/>
</dbReference>
<evidence type="ECO:0000313" key="3">
    <source>
        <dbReference type="Proteomes" id="UP000199544"/>
    </source>
</evidence>
<dbReference type="RefSeq" id="WP_090237414.1">
    <property type="nucleotide sequence ID" value="NZ_FNHW01000002.1"/>
</dbReference>
<dbReference type="STRING" id="459525.SAMN04488137_4029"/>
<evidence type="ECO:0000259" key="1">
    <source>
        <dbReference type="Pfam" id="PF01636"/>
    </source>
</evidence>
<dbReference type="OrthoDB" id="1645186at2"/>
<organism evidence="2 3">
    <name type="scientific">Fictibacillus solisalsi</name>
    <dbReference type="NCBI Taxonomy" id="459525"/>
    <lineage>
        <taxon>Bacteria</taxon>
        <taxon>Bacillati</taxon>
        <taxon>Bacillota</taxon>
        <taxon>Bacilli</taxon>
        <taxon>Bacillales</taxon>
        <taxon>Fictibacillaceae</taxon>
        <taxon>Fictibacillus</taxon>
    </lineage>
</organism>
<dbReference type="InterPro" id="IPR047175">
    <property type="entry name" value="CotS-like"/>
</dbReference>
<reference evidence="3" key="1">
    <citation type="submission" date="2016-10" db="EMBL/GenBank/DDBJ databases">
        <authorList>
            <person name="Varghese N."/>
            <person name="Submissions S."/>
        </authorList>
    </citation>
    <scope>NUCLEOTIDE SEQUENCE [LARGE SCALE GENOMIC DNA]</scope>
    <source>
        <strain evidence="3">CGMCC 1.6854</strain>
    </source>
</reference>
<accession>A0A1H0ABA6</accession>
<feature type="domain" description="Aminoglycoside phosphotransferase" evidence="1">
    <location>
        <begin position="57"/>
        <end position="268"/>
    </location>
</feature>
<dbReference type="SUPFAM" id="SSF56112">
    <property type="entry name" value="Protein kinase-like (PK-like)"/>
    <property type="match status" value="1"/>
</dbReference>
<keyword evidence="3" id="KW-1185">Reference proteome</keyword>
<evidence type="ECO:0000313" key="2">
    <source>
        <dbReference type="EMBL" id="SDN30840.1"/>
    </source>
</evidence>
<keyword evidence="2" id="KW-0946">Virion</keyword>
<name>A0A1H0ABA6_9BACL</name>
<dbReference type="Proteomes" id="UP000199544">
    <property type="component" value="Unassembled WGS sequence"/>
</dbReference>
<dbReference type="InterPro" id="IPR011009">
    <property type="entry name" value="Kinase-like_dom_sf"/>
</dbReference>
<dbReference type="InterPro" id="IPR002575">
    <property type="entry name" value="Aminoglycoside_PTrfase"/>
</dbReference>
<dbReference type="Gene3D" id="3.90.1200.10">
    <property type="match status" value="1"/>
</dbReference>